<comment type="caution">
    <text evidence="4">The sequence shown here is derived from an EMBL/GenBank/DDBJ whole genome shotgun (WGS) entry which is preliminary data.</text>
</comment>
<feature type="coiled-coil region" evidence="1">
    <location>
        <begin position="110"/>
        <end position="158"/>
    </location>
</feature>
<protein>
    <recommendedName>
        <fullName evidence="3">BZIP domain-containing protein</fullName>
    </recommendedName>
</protein>
<dbReference type="InterPro" id="IPR004827">
    <property type="entry name" value="bZIP"/>
</dbReference>
<feature type="compositionally biased region" description="Polar residues" evidence="2">
    <location>
        <begin position="29"/>
        <end position="43"/>
    </location>
</feature>
<keyword evidence="5" id="KW-1185">Reference proteome</keyword>
<evidence type="ECO:0000256" key="2">
    <source>
        <dbReference type="SAM" id="MobiDB-lite"/>
    </source>
</evidence>
<dbReference type="EMBL" id="NJHN03000032">
    <property type="protein sequence ID" value="KAH9423323.1"/>
    <property type="molecule type" value="Genomic_DNA"/>
</dbReference>
<feature type="region of interest" description="Disordered" evidence="2">
    <location>
        <begin position="29"/>
        <end position="49"/>
    </location>
</feature>
<dbReference type="Proteomes" id="UP000887458">
    <property type="component" value="Unassembled WGS sequence"/>
</dbReference>
<sequence>MDLNNNRFNFRSSQESLFGCSSQDSVSSSFLGSPTSAETQDTNYSSGYSGGGGGGDGYIDDVFDVSLLKSSSQSTTDSIISIGDGKDIDGNGNGNGDYHDRTQTRRLKNRESAARSRQKIKNRLQILEIQQKQLLNRKHAIENEKSVAIKEVDRLESSMLNLKITQITNSLVKKEIIDGNHQLNLQQQQQQQQTSITFNSLNNLGNALIKTEESSSILQP</sequence>
<dbReference type="CDD" id="cd14686">
    <property type="entry name" value="bZIP"/>
    <property type="match status" value="1"/>
</dbReference>
<accession>A0ABQ8JL36</accession>
<feature type="domain" description="BZIP" evidence="3">
    <location>
        <begin position="99"/>
        <end position="162"/>
    </location>
</feature>
<dbReference type="PROSITE" id="PS50217">
    <property type="entry name" value="BZIP"/>
    <property type="match status" value="1"/>
</dbReference>
<feature type="region of interest" description="Disordered" evidence="2">
    <location>
        <begin position="77"/>
        <end position="101"/>
    </location>
</feature>
<evidence type="ECO:0000313" key="4">
    <source>
        <dbReference type="EMBL" id="KAH9423323.1"/>
    </source>
</evidence>
<dbReference type="InterPro" id="IPR046347">
    <property type="entry name" value="bZIP_sf"/>
</dbReference>
<dbReference type="PROSITE" id="PS00036">
    <property type="entry name" value="BZIP_BASIC"/>
    <property type="match status" value="1"/>
</dbReference>
<organism evidence="4 5">
    <name type="scientific">Dermatophagoides pteronyssinus</name>
    <name type="common">European house dust mite</name>
    <dbReference type="NCBI Taxonomy" id="6956"/>
    <lineage>
        <taxon>Eukaryota</taxon>
        <taxon>Metazoa</taxon>
        <taxon>Ecdysozoa</taxon>
        <taxon>Arthropoda</taxon>
        <taxon>Chelicerata</taxon>
        <taxon>Arachnida</taxon>
        <taxon>Acari</taxon>
        <taxon>Acariformes</taxon>
        <taxon>Sarcoptiformes</taxon>
        <taxon>Astigmata</taxon>
        <taxon>Psoroptidia</taxon>
        <taxon>Analgoidea</taxon>
        <taxon>Pyroglyphidae</taxon>
        <taxon>Dermatophagoidinae</taxon>
        <taxon>Dermatophagoides</taxon>
    </lineage>
</organism>
<reference evidence="4 5" key="1">
    <citation type="journal article" date="2018" name="J. Allergy Clin. Immunol.">
        <title>High-quality assembly of Dermatophagoides pteronyssinus genome and transcriptome reveals a wide range of novel allergens.</title>
        <authorList>
            <person name="Liu X.Y."/>
            <person name="Yang K.Y."/>
            <person name="Wang M.Q."/>
            <person name="Kwok J.S."/>
            <person name="Zeng X."/>
            <person name="Yang Z."/>
            <person name="Xiao X.J."/>
            <person name="Lau C.P."/>
            <person name="Li Y."/>
            <person name="Huang Z.M."/>
            <person name="Ba J.G."/>
            <person name="Yim A.K."/>
            <person name="Ouyang C.Y."/>
            <person name="Ngai S.M."/>
            <person name="Chan T.F."/>
            <person name="Leung E.L."/>
            <person name="Liu L."/>
            <person name="Liu Z.G."/>
            <person name="Tsui S.K."/>
        </authorList>
    </citation>
    <scope>NUCLEOTIDE SEQUENCE [LARGE SCALE GENOMIC DNA]</scope>
    <source>
        <strain evidence="4">Derp</strain>
    </source>
</reference>
<proteinExistence type="predicted"/>
<name>A0ABQ8JL36_DERPT</name>
<gene>
    <name evidence="4" type="ORF">DERP_003601</name>
</gene>
<reference evidence="4 5" key="2">
    <citation type="journal article" date="2022" name="Mol. Biol. Evol.">
        <title>Comparative Genomics Reveals Insights into the Divergent Evolution of Astigmatic Mites and Household Pest Adaptations.</title>
        <authorList>
            <person name="Xiong Q."/>
            <person name="Wan A.T."/>
            <person name="Liu X."/>
            <person name="Fung C.S."/>
            <person name="Xiao X."/>
            <person name="Malainual N."/>
            <person name="Hou J."/>
            <person name="Wang L."/>
            <person name="Wang M."/>
            <person name="Yang K.Y."/>
            <person name="Cui Y."/>
            <person name="Leung E.L."/>
            <person name="Nong W."/>
            <person name="Shin S.K."/>
            <person name="Au S.W."/>
            <person name="Jeong K.Y."/>
            <person name="Chew F.T."/>
            <person name="Hui J.H."/>
            <person name="Leung T.F."/>
            <person name="Tungtrongchitr A."/>
            <person name="Zhong N."/>
            <person name="Liu Z."/>
            <person name="Tsui S.K."/>
        </authorList>
    </citation>
    <scope>NUCLEOTIDE SEQUENCE [LARGE SCALE GENOMIC DNA]</scope>
    <source>
        <strain evidence="4">Derp</strain>
    </source>
</reference>
<dbReference type="Gene3D" id="1.20.5.170">
    <property type="match status" value="1"/>
</dbReference>
<evidence type="ECO:0000313" key="5">
    <source>
        <dbReference type="Proteomes" id="UP000887458"/>
    </source>
</evidence>
<keyword evidence="1" id="KW-0175">Coiled coil</keyword>
<evidence type="ECO:0000259" key="3">
    <source>
        <dbReference type="PROSITE" id="PS50217"/>
    </source>
</evidence>
<dbReference type="SUPFAM" id="SSF57959">
    <property type="entry name" value="Leucine zipper domain"/>
    <property type="match status" value="1"/>
</dbReference>
<evidence type="ECO:0000256" key="1">
    <source>
        <dbReference type="SAM" id="Coils"/>
    </source>
</evidence>